<gene>
    <name evidence="11" type="ORF">GPM918_LOCUS36808</name>
    <name evidence="10" type="ORF">OVA965_LOCUS31927</name>
    <name evidence="13" type="ORF">SRO942_LOCUS37558</name>
    <name evidence="12" type="ORF">TMI583_LOCUS32774</name>
</gene>
<sequence length="326" mass="36879">MGWQNFAPETPRLPTLELIIVGIMPLCLMVCGTIGNLLCIMVLLSKLRREASRNSHRVSTNVYLIWLCFSDSISLYQFSLDNSVANLTGKSIMSRSLVTCKLLEFFGYYTLHLPVVYLTMATIDRTFMLWSPAYKRKIAHPKQAWRICISIASILLLTDCFLLALGYVEADGTIQCFQSRNAALYRAFLLFLTWFHLVLMTMVPFAVMGMCTLLTIIKLVRLPRVNEASYLRNKRIAIMLACMCITYILLTLPNRMVFSVLTPLVETSIGANVIFSLADSLTYLASSLNCLFLSVSVKGFWSDLWSLFTMNKLRSRTTETISATLS</sequence>
<dbReference type="SUPFAM" id="SSF81321">
    <property type="entry name" value="Family A G protein-coupled receptor-like"/>
    <property type="match status" value="1"/>
</dbReference>
<keyword evidence="4" id="KW-0297">G-protein coupled receptor</keyword>
<organism evidence="11 14">
    <name type="scientific">Didymodactylos carnosus</name>
    <dbReference type="NCBI Taxonomy" id="1234261"/>
    <lineage>
        <taxon>Eukaryota</taxon>
        <taxon>Metazoa</taxon>
        <taxon>Spiralia</taxon>
        <taxon>Gnathifera</taxon>
        <taxon>Rotifera</taxon>
        <taxon>Eurotatoria</taxon>
        <taxon>Bdelloidea</taxon>
        <taxon>Philodinida</taxon>
        <taxon>Philodinidae</taxon>
        <taxon>Didymodactylos</taxon>
    </lineage>
</organism>
<protein>
    <recommendedName>
        <fullName evidence="9">G-protein coupled receptors family 1 profile domain-containing protein</fullName>
    </recommendedName>
</protein>
<feature type="transmembrane region" description="Helical" evidence="8">
    <location>
        <begin position="64"/>
        <end position="85"/>
    </location>
</feature>
<evidence type="ECO:0000256" key="7">
    <source>
        <dbReference type="ARBA" id="ARBA00023224"/>
    </source>
</evidence>
<proteinExistence type="predicted"/>
<name>A0A815T728_9BILA</name>
<dbReference type="GO" id="GO:0004930">
    <property type="term" value="F:G protein-coupled receptor activity"/>
    <property type="evidence" value="ECO:0007669"/>
    <property type="project" value="UniProtKB-KW"/>
</dbReference>
<evidence type="ECO:0000256" key="1">
    <source>
        <dbReference type="ARBA" id="ARBA00004141"/>
    </source>
</evidence>
<dbReference type="InterPro" id="IPR017452">
    <property type="entry name" value="GPCR_Rhodpsn_7TM"/>
</dbReference>
<feature type="transmembrane region" description="Helical" evidence="8">
    <location>
        <begin position="20"/>
        <end position="44"/>
    </location>
</feature>
<dbReference type="PROSITE" id="PS50262">
    <property type="entry name" value="G_PROTEIN_RECEP_F1_2"/>
    <property type="match status" value="1"/>
</dbReference>
<keyword evidence="2 8" id="KW-0812">Transmembrane</keyword>
<evidence type="ECO:0000313" key="13">
    <source>
        <dbReference type="EMBL" id="CAF4365388.1"/>
    </source>
</evidence>
<evidence type="ECO:0000256" key="5">
    <source>
        <dbReference type="ARBA" id="ARBA00023136"/>
    </source>
</evidence>
<dbReference type="InterPro" id="IPR000276">
    <property type="entry name" value="GPCR_Rhodpsn"/>
</dbReference>
<dbReference type="EMBL" id="CAJOBA010046130">
    <property type="protein sequence ID" value="CAF4185606.1"/>
    <property type="molecule type" value="Genomic_DNA"/>
</dbReference>
<dbReference type="Proteomes" id="UP000663829">
    <property type="component" value="Unassembled WGS sequence"/>
</dbReference>
<dbReference type="Proteomes" id="UP000677228">
    <property type="component" value="Unassembled WGS sequence"/>
</dbReference>
<dbReference type="Pfam" id="PF00001">
    <property type="entry name" value="7tm_1"/>
    <property type="match status" value="1"/>
</dbReference>
<keyword evidence="6" id="KW-0675">Receptor</keyword>
<comment type="subcellular location">
    <subcellularLocation>
        <location evidence="1">Membrane</location>
        <topology evidence="1">Multi-pass membrane protein</topology>
    </subcellularLocation>
</comment>
<dbReference type="Proteomes" id="UP000682733">
    <property type="component" value="Unassembled WGS sequence"/>
</dbReference>
<feature type="domain" description="G-protein coupled receptors family 1 profile" evidence="9">
    <location>
        <begin position="35"/>
        <end position="293"/>
    </location>
</feature>
<reference evidence="11" key="1">
    <citation type="submission" date="2021-02" db="EMBL/GenBank/DDBJ databases">
        <authorList>
            <person name="Nowell W R."/>
        </authorList>
    </citation>
    <scope>NUCLEOTIDE SEQUENCE</scope>
</reference>
<feature type="transmembrane region" description="Helical" evidence="8">
    <location>
        <begin position="281"/>
        <end position="301"/>
    </location>
</feature>
<dbReference type="OrthoDB" id="10018446at2759"/>
<evidence type="ECO:0000256" key="4">
    <source>
        <dbReference type="ARBA" id="ARBA00023040"/>
    </source>
</evidence>
<dbReference type="GO" id="GO:0005886">
    <property type="term" value="C:plasma membrane"/>
    <property type="evidence" value="ECO:0007669"/>
    <property type="project" value="TreeGrafter"/>
</dbReference>
<dbReference type="EMBL" id="CAJOBC010088174">
    <property type="protein sequence ID" value="CAF4365388.1"/>
    <property type="molecule type" value="Genomic_DNA"/>
</dbReference>
<dbReference type="EMBL" id="CAJNOK010024450">
    <property type="protein sequence ID" value="CAF1376882.1"/>
    <property type="molecule type" value="Genomic_DNA"/>
</dbReference>
<feature type="transmembrane region" description="Helical" evidence="8">
    <location>
        <begin position="105"/>
        <end position="123"/>
    </location>
</feature>
<dbReference type="PANTHER" id="PTHR24243:SF230">
    <property type="entry name" value="G-PROTEIN COUPLED RECEPTORS FAMILY 1 PROFILE DOMAIN-CONTAINING PROTEIN"/>
    <property type="match status" value="1"/>
</dbReference>
<evidence type="ECO:0000313" key="12">
    <source>
        <dbReference type="EMBL" id="CAF4185606.1"/>
    </source>
</evidence>
<evidence type="ECO:0000313" key="11">
    <source>
        <dbReference type="EMBL" id="CAF1503981.1"/>
    </source>
</evidence>
<feature type="transmembrane region" description="Helical" evidence="8">
    <location>
        <begin position="144"/>
        <end position="168"/>
    </location>
</feature>
<evidence type="ECO:0000256" key="2">
    <source>
        <dbReference type="ARBA" id="ARBA00022692"/>
    </source>
</evidence>
<keyword evidence="5 8" id="KW-0472">Membrane</keyword>
<evidence type="ECO:0000256" key="6">
    <source>
        <dbReference type="ARBA" id="ARBA00023170"/>
    </source>
</evidence>
<feature type="transmembrane region" description="Helical" evidence="8">
    <location>
        <begin position="238"/>
        <end position="261"/>
    </location>
</feature>
<dbReference type="PANTHER" id="PTHR24243">
    <property type="entry name" value="G-PROTEIN COUPLED RECEPTOR"/>
    <property type="match status" value="1"/>
</dbReference>
<accession>A0A815T728</accession>
<evidence type="ECO:0000313" key="14">
    <source>
        <dbReference type="Proteomes" id="UP000663829"/>
    </source>
</evidence>
<evidence type="ECO:0000256" key="8">
    <source>
        <dbReference type="SAM" id="Phobius"/>
    </source>
</evidence>
<keyword evidence="3 8" id="KW-1133">Transmembrane helix</keyword>
<evidence type="ECO:0000256" key="3">
    <source>
        <dbReference type="ARBA" id="ARBA00022989"/>
    </source>
</evidence>
<feature type="transmembrane region" description="Helical" evidence="8">
    <location>
        <begin position="188"/>
        <end position="217"/>
    </location>
</feature>
<evidence type="ECO:0000313" key="10">
    <source>
        <dbReference type="EMBL" id="CAF1376882.1"/>
    </source>
</evidence>
<dbReference type="Proteomes" id="UP000681722">
    <property type="component" value="Unassembled WGS sequence"/>
</dbReference>
<keyword evidence="14" id="KW-1185">Reference proteome</keyword>
<evidence type="ECO:0000259" key="9">
    <source>
        <dbReference type="PROSITE" id="PS50262"/>
    </source>
</evidence>
<dbReference type="AlphaFoldDB" id="A0A815T728"/>
<dbReference type="EMBL" id="CAJNOQ010022650">
    <property type="protein sequence ID" value="CAF1503981.1"/>
    <property type="molecule type" value="Genomic_DNA"/>
</dbReference>
<dbReference type="Gene3D" id="1.20.1070.10">
    <property type="entry name" value="Rhodopsin 7-helix transmembrane proteins"/>
    <property type="match status" value="1"/>
</dbReference>
<keyword evidence="7" id="KW-0807">Transducer</keyword>
<comment type="caution">
    <text evidence="11">The sequence shown here is derived from an EMBL/GenBank/DDBJ whole genome shotgun (WGS) entry which is preliminary data.</text>
</comment>